<name>A0A0A9H9R8_ARUDO</name>
<dbReference type="AlphaFoldDB" id="A0A0A9H9R8"/>
<sequence length="54" mass="5628">MPAQDTRTLKLTATTLSSLASGAVADSECDSSVLLRDLIHSNRAIIVNTGNVVT</sequence>
<reference evidence="1" key="2">
    <citation type="journal article" date="2015" name="Data Brief">
        <title>Shoot transcriptome of the giant reed, Arundo donax.</title>
        <authorList>
            <person name="Barrero R.A."/>
            <person name="Guerrero F.D."/>
            <person name="Moolhuijzen P."/>
            <person name="Goolsby J.A."/>
            <person name="Tidwell J."/>
            <person name="Bellgard S.E."/>
            <person name="Bellgard M.I."/>
        </authorList>
    </citation>
    <scope>NUCLEOTIDE SEQUENCE</scope>
    <source>
        <tissue evidence="1">Shoot tissue taken approximately 20 cm above the soil surface</tissue>
    </source>
</reference>
<accession>A0A0A9H9R8</accession>
<reference evidence="1" key="1">
    <citation type="submission" date="2014-09" db="EMBL/GenBank/DDBJ databases">
        <authorList>
            <person name="Magalhaes I.L.F."/>
            <person name="Oliveira U."/>
            <person name="Santos F.R."/>
            <person name="Vidigal T.H.D.A."/>
            <person name="Brescovit A.D."/>
            <person name="Santos A.J."/>
        </authorList>
    </citation>
    <scope>NUCLEOTIDE SEQUENCE</scope>
    <source>
        <tissue evidence="1">Shoot tissue taken approximately 20 cm above the soil surface</tissue>
    </source>
</reference>
<protein>
    <submittedName>
        <fullName evidence="1">Uncharacterized protein</fullName>
    </submittedName>
</protein>
<organism evidence="1">
    <name type="scientific">Arundo donax</name>
    <name type="common">Giant reed</name>
    <name type="synonym">Donax arundinaceus</name>
    <dbReference type="NCBI Taxonomy" id="35708"/>
    <lineage>
        <taxon>Eukaryota</taxon>
        <taxon>Viridiplantae</taxon>
        <taxon>Streptophyta</taxon>
        <taxon>Embryophyta</taxon>
        <taxon>Tracheophyta</taxon>
        <taxon>Spermatophyta</taxon>
        <taxon>Magnoliopsida</taxon>
        <taxon>Liliopsida</taxon>
        <taxon>Poales</taxon>
        <taxon>Poaceae</taxon>
        <taxon>PACMAD clade</taxon>
        <taxon>Arundinoideae</taxon>
        <taxon>Arundineae</taxon>
        <taxon>Arundo</taxon>
    </lineage>
</organism>
<proteinExistence type="predicted"/>
<evidence type="ECO:0000313" key="1">
    <source>
        <dbReference type="EMBL" id="JAE32554.1"/>
    </source>
</evidence>
<dbReference type="EMBL" id="GBRH01165342">
    <property type="protein sequence ID" value="JAE32554.1"/>
    <property type="molecule type" value="Transcribed_RNA"/>
</dbReference>